<reference evidence="1" key="1">
    <citation type="submission" date="2021-05" db="EMBL/GenBank/DDBJ databases">
        <title>Comparative genomics of three Colletotrichum scovillei strains and genetic complementation revealed genes involved fungal growth and virulence on chili pepper.</title>
        <authorList>
            <person name="Hsieh D.-K."/>
            <person name="Chuang S.-C."/>
            <person name="Chen C.-Y."/>
            <person name="Chao Y.-T."/>
            <person name="Lu M.-Y.J."/>
            <person name="Lee M.-H."/>
            <person name="Shih M.-C."/>
        </authorList>
    </citation>
    <scope>NUCLEOTIDE SEQUENCE</scope>
    <source>
        <strain evidence="1">Coll-153</strain>
    </source>
</reference>
<sequence length="41" mass="4580">MARLLGQDGYVEEVMCFNGRLRDLSCCSLPNSLRTISTRSS</sequence>
<keyword evidence="2" id="KW-1185">Reference proteome</keyword>
<name>A0A9P7QTD1_9PEZI</name>
<dbReference type="EMBL" id="JAESDN010000013">
    <property type="protein sequence ID" value="KAG7042203.1"/>
    <property type="molecule type" value="Genomic_DNA"/>
</dbReference>
<proteinExistence type="predicted"/>
<dbReference type="Proteomes" id="UP000699042">
    <property type="component" value="Unassembled WGS sequence"/>
</dbReference>
<dbReference type="AlphaFoldDB" id="A0A9P7QTD1"/>
<evidence type="ECO:0000313" key="2">
    <source>
        <dbReference type="Proteomes" id="UP000699042"/>
    </source>
</evidence>
<comment type="caution">
    <text evidence="1">The sequence shown here is derived from an EMBL/GenBank/DDBJ whole genome shotgun (WGS) entry which is preliminary data.</text>
</comment>
<organism evidence="1 2">
    <name type="scientific">Colletotrichum scovillei</name>
    <dbReference type="NCBI Taxonomy" id="1209932"/>
    <lineage>
        <taxon>Eukaryota</taxon>
        <taxon>Fungi</taxon>
        <taxon>Dikarya</taxon>
        <taxon>Ascomycota</taxon>
        <taxon>Pezizomycotina</taxon>
        <taxon>Sordariomycetes</taxon>
        <taxon>Hypocreomycetidae</taxon>
        <taxon>Glomerellales</taxon>
        <taxon>Glomerellaceae</taxon>
        <taxon>Colletotrichum</taxon>
        <taxon>Colletotrichum acutatum species complex</taxon>
    </lineage>
</organism>
<protein>
    <submittedName>
        <fullName evidence="1">Uncharacterized protein</fullName>
    </submittedName>
</protein>
<accession>A0A9P7QTD1</accession>
<gene>
    <name evidence="1" type="ORF">JMJ77_010305</name>
</gene>
<evidence type="ECO:0000313" key="1">
    <source>
        <dbReference type="EMBL" id="KAG7042203.1"/>
    </source>
</evidence>